<dbReference type="GO" id="GO:0005886">
    <property type="term" value="C:plasma membrane"/>
    <property type="evidence" value="ECO:0007669"/>
    <property type="project" value="UniProtKB-SubCell"/>
</dbReference>
<dbReference type="InterPro" id="IPR003148">
    <property type="entry name" value="RCK_N"/>
</dbReference>
<dbReference type="RefSeq" id="WP_099152638.1">
    <property type="nucleotide sequence ID" value="NZ_PDUD01000028.1"/>
</dbReference>
<keyword evidence="5" id="KW-0406">Ion transport</keyword>
<reference evidence="5 6" key="1">
    <citation type="submission" date="2017-10" db="EMBL/GenBank/DDBJ databases">
        <title>The draft genome sequence of Lewinella nigricans NBRC 102662.</title>
        <authorList>
            <person name="Wang K."/>
        </authorList>
    </citation>
    <scope>NUCLEOTIDE SEQUENCE [LARGE SCALE GENOMIC DNA]</scope>
    <source>
        <strain evidence="5 6">NBRC 102662</strain>
    </source>
</reference>
<dbReference type="Gene3D" id="3.30.70.1450">
    <property type="entry name" value="Regulator of K+ conductance, C-terminal domain"/>
    <property type="match status" value="1"/>
</dbReference>
<dbReference type="InterPro" id="IPR036291">
    <property type="entry name" value="NAD(P)-bd_dom_sf"/>
</dbReference>
<dbReference type="GO" id="GO:0006813">
    <property type="term" value="P:potassium ion transport"/>
    <property type="evidence" value="ECO:0007669"/>
    <property type="project" value="InterPro"/>
</dbReference>
<gene>
    <name evidence="5" type="ORF">CRP01_23935</name>
</gene>
<dbReference type="SUPFAM" id="SSF51735">
    <property type="entry name" value="NAD(P)-binding Rossmann-fold domains"/>
    <property type="match status" value="1"/>
</dbReference>
<dbReference type="EMBL" id="PDUD01000028">
    <property type="protein sequence ID" value="PHN03925.1"/>
    <property type="molecule type" value="Genomic_DNA"/>
</dbReference>
<feature type="transmembrane region" description="Helical" evidence="2">
    <location>
        <begin position="65"/>
        <end position="87"/>
    </location>
</feature>
<name>A0A2D0N5Z5_FLAN2</name>
<feature type="transmembrane region" description="Helical" evidence="2">
    <location>
        <begin position="34"/>
        <end position="53"/>
    </location>
</feature>
<dbReference type="InterPro" id="IPR036721">
    <property type="entry name" value="RCK_C_sf"/>
</dbReference>
<dbReference type="PANTHER" id="PTHR43833:SF9">
    <property type="entry name" value="POTASSIUM CHANNEL PROTEIN YUGO-RELATED"/>
    <property type="match status" value="1"/>
</dbReference>
<comment type="subcellular location">
    <subcellularLocation>
        <location evidence="1">Cell membrane</location>
        <topology evidence="1">Multi-pass membrane protein</topology>
    </subcellularLocation>
</comment>
<dbReference type="SUPFAM" id="SSF116726">
    <property type="entry name" value="TrkA C-terminal domain-like"/>
    <property type="match status" value="1"/>
</dbReference>
<evidence type="ECO:0000313" key="6">
    <source>
        <dbReference type="Proteomes" id="UP000223913"/>
    </source>
</evidence>
<dbReference type="PROSITE" id="PS51201">
    <property type="entry name" value="RCK_N"/>
    <property type="match status" value="1"/>
</dbReference>
<organism evidence="5 6">
    <name type="scientific">Flavilitoribacter nigricans (strain ATCC 23147 / DSM 23189 / NBRC 102662 / NCIMB 1420 / SS-2)</name>
    <name type="common">Lewinella nigricans</name>
    <dbReference type="NCBI Taxonomy" id="1122177"/>
    <lineage>
        <taxon>Bacteria</taxon>
        <taxon>Pseudomonadati</taxon>
        <taxon>Bacteroidota</taxon>
        <taxon>Saprospiria</taxon>
        <taxon>Saprospirales</taxon>
        <taxon>Lewinellaceae</taxon>
        <taxon>Flavilitoribacter</taxon>
    </lineage>
</organism>
<dbReference type="Pfam" id="PF02080">
    <property type="entry name" value="TrkA_C"/>
    <property type="match status" value="1"/>
</dbReference>
<dbReference type="Pfam" id="PF02254">
    <property type="entry name" value="TrkA_N"/>
    <property type="match status" value="1"/>
</dbReference>
<dbReference type="PROSITE" id="PS51202">
    <property type="entry name" value="RCK_C"/>
    <property type="match status" value="1"/>
</dbReference>
<dbReference type="InterPro" id="IPR006037">
    <property type="entry name" value="RCK_C"/>
</dbReference>
<dbReference type="AlphaFoldDB" id="A0A2D0N5Z5"/>
<dbReference type="Gene3D" id="3.40.50.720">
    <property type="entry name" value="NAD(P)-binding Rossmann-like Domain"/>
    <property type="match status" value="1"/>
</dbReference>
<dbReference type="InterPro" id="IPR050721">
    <property type="entry name" value="Trk_Ktr_HKT_K-transport"/>
</dbReference>
<feature type="domain" description="RCK N-terminal" evidence="3">
    <location>
        <begin position="108"/>
        <end position="226"/>
    </location>
</feature>
<feature type="transmembrane region" description="Helical" evidence="2">
    <location>
        <begin position="7"/>
        <end position="28"/>
    </location>
</feature>
<keyword evidence="5" id="KW-0813">Transport</keyword>
<evidence type="ECO:0000256" key="2">
    <source>
        <dbReference type="SAM" id="Phobius"/>
    </source>
</evidence>
<evidence type="ECO:0000259" key="3">
    <source>
        <dbReference type="PROSITE" id="PS51201"/>
    </source>
</evidence>
<dbReference type="Proteomes" id="UP000223913">
    <property type="component" value="Unassembled WGS sequence"/>
</dbReference>
<keyword evidence="2" id="KW-0472">Membrane</keyword>
<keyword evidence="2" id="KW-0812">Transmembrane</keyword>
<dbReference type="Pfam" id="PF07885">
    <property type="entry name" value="Ion_trans_2"/>
    <property type="match status" value="1"/>
</dbReference>
<comment type="caution">
    <text evidence="5">The sequence shown here is derived from an EMBL/GenBank/DDBJ whole genome shotgun (WGS) entry which is preliminary data.</text>
</comment>
<keyword evidence="5" id="KW-0407">Ion channel</keyword>
<feature type="domain" description="RCK C-terminal" evidence="4">
    <location>
        <begin position="248"/>
        <end position="335"/>
    </location>
</feature>
<accession>A0A2D0N5Z5</accession>
<dbReference type="GO" id="GO:0008324">
    <property type="term" value="F:monoatomic cation transmembrane transporter activity"/>
    <property type="evidence" value="ECO:0007669"/>
    <property type="project" value="InterPro"/>
</dbReference>
<proteinExistence type="predicted"/>
<dbReference type="PANTHER" id="PTHR43833">
    <property type="entry name" value="POTASSIUM CHANNEL PROTEIN 2-RELATED-RELATED"/>
    <property type="match status" value="1"/>
</dbReference>
<dbReference type="SUPFAM" id="SSF81324">
    <property type="entry name" value="Voltage-gated potassium channels"/>
    <property type="match status" value="1"/>
</dbReference>
<evidence type="ECO:0000313" key="5">
    <source>
        <dbReference type="EMBL" id="PHN03925.1"/>
    </source>
</evidence>
<protein>
    <submittedName>
        <fullName evidence="5">Potassium channel protein</fullName>
    </submittedName>
</protein>
<keyword evidence="6" id="KW-1185">Reference proteome</keyword>
<dbReference type="InterPro" id="IPR013099">
    <property type="entry name" value="K_chnl_dom"/>
</dbReference>
<sequence>MKGQLRKLITAIFLLQISLLIGVFGFMQVEDYDLMNAFYMAVITISTVGFTEVHELSPNGRLFTSVYILMNLGIFAYVVSVISAYLFEGELRSIFKDFMVDRELNKLKDHVIVCGYGRNGSQACEELLKSGKEFVVIEKDPEIRQSVPSTSGFQFLIADATADSNLKLAGIERASVIIITTPSDAANVFITLTARVLKPDIYIIFRASEKQTEEKLYRAGSNQVIMPDNLGGMFMAQMVTKPVVIEFLDLLTGRGGSDYRLEAIHFENLKSQFRDKTLRQLNIPEVTGCTVIGVKDNIKGLIPSPSSDIFIGVDDTLIVLGSEQQLKKMVAHFTRL</sequence>
<keyword evidence="2" id="KW-1133">Transmembrane helix</keyword>
<evidence type="ECO:0000256" key="1">
    <source>
        <dbReference type="ARBA" id="ARBA00004651"/>
    </source>
</evidence>
<evidence type="ECO:0000259" key="4">
    <source>
        <dbReference type="PROSITE" id="PS51202"/>
    </source>
</evidence>
<dbReference type="OrthoDB" id="9781411at2"/>
<dbReference type="Gene3D" id="1.10.287.70">
    <property type="match status" value="1"/>
</dbReference>